<dbReference type="Proteomes" id="UP000002424">
    <property type="component" value="Chromosome"/>
</dbReference>
<dbReference type="GO" id="GO:0005576">
    <property type="term" value="C:extracellular region"/>
    <property type="evidence" value="ECO:0007669"/>
    <property type="project" value="UniProtKB-SubCell"/>
</dbReference>
<feature type="compositionally biased region" description="Low complexity" evidence="4">
    <location>
        <begin position="197"/>
        <end position="241"/>
    </location>
</feature>
<dbReference type="eggNOG" id="COG2931">
    <property type="taxonomic scope" value="Bacteria"/>
</dbReference>
<dbReference type="InterPro" id="IPR018511">
    <property type="entry name" value="Hemolysin-typ_Ca-bd_CS"/>
</dbReference>
<dbReference type="NCBIfam" id="TIGR03661">
    <property type="entry name" value="T1SS_VCA0849"/>
    <property type="match status" value="1"/>
</dbReference>
<feature type="region of interest" description="Disordered" evidence="4">
    <location>
        <begin position="189"/>
        <end position="286"/>
    </location>
</feature>
<dbReference type="PANTHER" id="PTHR38340">
    <property type="entry name" value="S-LAYER PROTEIN"/>
    <property type="match status" value="1"/>
</dbReference>
<dbReference type="STRING" id="322710.Avin_13810"/>
<organism evidence="6 7">
    <name type="scientific">Azotobacter vinelandii (strain DJ / ATCC BAA-1303)</name>
    <dbReference type="NCBI Taxonomy" id="322710"/>
    <lineage>
        <taxon>Bacteria</taxon>
        <taxon>Pseudomonadati</taxon>
        <taxon>Pseudomonadota</taxon>
        <taxon>Gammaproteobacteria</taxon>
        <taxon>Pseudomonadales</taxon>
        <taxon>Pseudomonadaceae</taxon>
        <taxon>Azotobacter</taxon>
    </lineage>
</organism>
<dbReference type="InterPro" id="IPR019960">
    <property type="entry name" value="T1SS_VCA0849"/>
</dbReference>
<dbReference type="CAZy" id="PL7">
    <property type="family name" value="Polysaccharide Lyase Family 7"/>
</dbReference>
<dbReference type="HOGENOM" id="CLU_658335_0_0_6"/>
<dbReference type="Pfam" id="PF08787">
    <property type="entry name" value="Alginate_lyase2"/>
    <property type="match status" value="1"/>
</dbReference>
<dbReference type="AlphaFoldDB" id="C1DQS5"/>
<dbReference type="SUPFAM" id="SSF51120">
    <property type="entry name" value="beta-Roll"/>
    <property type="match status" value="1"/>
</dbReference>
<dbReference type="Gene3D" id="2.150.10.10">
    <property type="entry name" value="Serralysin-like metalloprotease, C-terminal"/>
    <property type="match status" value="1"/>
</dbReference>
<dbReference type="Pfam" id="PF00353">
    <property type="entry name" value="HemolysinCabind"/>
    <property type="match status" value="1"/>
</dbReference>
<dbReference type="InterPro" id="IPR014895">
    <property type="entry name" value="Alginate_lyase_2"/>
</dbReference>
<name>C1DQS5_AZOVD</name>
<dbReference type="KEGG" id="avn:Avin_13810"/>
<evidence type="ECO:0000259" key="5">
    <source>
        <dbReference type="Pfam" id="PF08787"/>
    </source>
</evidence>
<proteinExistence type="predicted"/>
<dbReference type="PROSITE" id="PS00330">
    <property type="entry name" value="HEMOLYSIN_CALCIUM"/>
    <property type="match status" value="2"/>
</dbReference>
<dbReference type="PRINTS" id="PR00313">
    <property type="entry name" value="CABNDNGRPT"/>
</dbReference>
<dbReference type="Gene3D" id="2.60.120.200">
    <property type="match status" value="1"/>
</dbReference>
<dbReference type="GO" id="GO:0016829">
    <property type="term" value="F:lyase activity"/>
    <property type="evidence" value="ECO:0007669"/>
    <property type="project" value="UniProtKB-KW"/>
</dbReference>
<gene>
    <name evidence="6" type="primary">alyA3</name>
    <name evidence="6" type="ordered locus">Avin_13810</name>
</gene>
<dbReference type="InterPro" id="IPR050557">
    <property type="entry name" value="RTX_toxin/Mannuronan_C5-epim"/>
</dbReference>
<accession>C1DQS5</accession>
<dbReference type="EnsemblBacteria" id="ACO77598">
    <property type="protein sequence ID" value="ACO77598"/>
    <property type="gene ID" value="Avin_13810"/>
</dbReference>
<dbReference type="InterPro" id="IPR001343">
    <property type="entry name" value="Hemolysn_Ca-bd"/>
</dbReference>
<evidence type="ECO:0000256" key="4">
    <source>
        <dbReference type="SAM" id="MobiDB-lite"/>
    </source>
</evidence>
<dbReference type="GO" id="GO:0005509">
    <property type="term" value="F:calcium ion binding"/>
    <property type="evidence" value="ECO:0007669"/>
    <property type="project" value="InterPro"/>
</dbReference>
<evidence type="ECO:0000256" key="3">
    <source>
        <dbReference type="ARBA" id="ARBA00022837"/>
    </source>
</evidence>
<evidence type="ECO:0000313" key="7">
    <source>
        <dbReference type="Proteomes" id="UP000002424"/>
    </source>
</evidence>
<keyword evidence="7" id="KW-1185">Reference proteome</keyword>
<protein>
    <submittedName>
        <fullName evidence="6">Alginate lyase</fullName>
    </submittedName>
</protein>
<evidence type="ECO:0000313" key="6">
    <source>
        <dbReference type="EMBL" id="ACO77598.1"/>
    </source>
</evidence>
<keyword evidence="3" id="KW-0106">Calcium</keyword>
<evidence type="ECO:0000256" key="2">
    <source>
        <dbReference type="ARBA" id="ARBA00022525"/>
    </source>
</evidence>
<dbReference type="SUPFAM" id="SSF49899">
    <property type="entry name" value="Concanavalin A-like lectins/glucanases"/>
    <property type="match status" value="1"/>
</dbReference>
<evidence type="ECO:0000256" key="1">
    <source>
        <dbReference type="ARBA" id="ARBA00004613"/>
    </source>
</evidence>
<keyword evidence="2" id="KW-0964">Secreted</keyword>
<reference evidence="6 7" key="1">
    <citation type="journal article" date="2009" name="J. Bacteriol.">
        <title>Genome sequence of Azotobacter vinelandii, an obligate aerobe specialized to support diverse anaerobic metabolic processes.</title>
        <authorList>
            <person name="Setubal J.C."/>
            <person name="dos Santos P."/>
            <person name="Goldman B.S."/>
            <person name="Ertesvag H."/>
            <person name="Espin G."/>
            <person name="Rubio L.M."/>
            <person name="Valla S."/>
            <person name="Almeida N.F."/>
            <person name="Balasubramanian D."/>
            <person name="Cromes L."/>
            <person name="Curatti L."/>
            <person name="Du Z."/>
            <person name="Godsy E."/>
            <person name="Goodner B."/>
            <person name="Hellner-Burris K."/>
            <person name="Hernandez J.A."/>
            <person name="Houmiel K."/>
            <person name="Imperial J."/>
            <person name="Kennedy C."/>
            <person name="Larson T.J."/>
            <person name="Latreille P."/>
            <person name="Ligon L.S."/>
            <person name="Lu J."/>
            <person name="Maerk M."/>
            <person name="Miller N.M."/>
            <person name="Norton S."/>
            <person name="O'Carroll I.P."/>
            <person name="Paulsen I."/>
            <person name="Raulfs E.C."/>
            <person name="Roemer R."/>
            <person name="Rosser J."/>
            <person name="Segura D."/>
            <person name="Slater S."/>
            <person name="Stricklin S.L."/>
            <person name="Studholme D.J."/>
            <person name="Sun J."/>
            <person name="Viana C.J."/>
            <person name="Wallin E."/>
            <person name="Wang B."/>
            <person name="Wheeler C."/>
            <person name="Zhu H."/>
            <person name="Dean D.R."/>
            <person name="Dixon R."/>
            <person name="Wood D."/>
        </authorList>
    </citation>
    <scope>NUCLEOTIDE SEQUENCE [LARGE SCALE GENOMIC DNA]</scope>
    <source>
        <strain evidence="7">DJ / ATCC BAA-1303</strain>
    </source>
</reference>
<comment type="subcellular location">
    <subcellularLocation>
        <location evidence="1">Secreted</location>
    </subcellularLocation>
</comment>
<sequence length="417" mass="43670">MVFSAMVNGATTSGSKYARSELREMKGSERAAWKLSEGGTMTATLEVDKVPQKSDGSPGRVVVGQIHGQDEELVRLYYENGKVYFVNDRAGSKNTETTFALKDANGNEPNVSLNEKFSYKIDAKSDELTVEVYADGNTYTSTSKISSVWQSDKFYFKAGAYLGVNDSSGSGSAQVSFYGLDFSHTDGGGLAGLQEQTTKSTSTSTSTASSAVTDTESQSSSTTGSSSSTSSTSSASSTSATLKGDDKANSLTGTKENDVIRANGGDDKVYGRDGNDELYGNSGNDKLYGNAGDDKLYGTAGDDVLQGGPGKDLLEGGSGADKFVFTSLEDAGDTITDFRSGDVIDISSLVEDFSRGGDDMSLKDLKSNGFINFKETTDNTYEVHVDADGAKGSAADVTLVTVVGVDDSVTDTSALIV</sequence>
<dbReference type="InterPro" id="IPR011049">
    <property type="entry name" value="Serralysin-like_metalloprot_C"/>
</dbReference>
<feature type="domain" description="Alginate lyase 2" evidence="5">
    <location>
        <begin position="1"/>
        <end position="184"/>
    </location>
</feature>
<keyword evidence="6" id="KW-0456">Lyase</keyword>
<dbReference type="PANTHER" id="PTHR38340:SF1">
    <property type="entry name" value="S-LAYER PROTEIN"/>
    <property type="match status" value="1"/>
</dbReference>
<feature type="compositionally biased region" description="Basic and acidic residues" evidence="4">
    <location>
        <begin position="255"/>
        <end position="275"/>
    </location>
</feature>
<dbReference type="EMBL" id="CP001157">
    <property type="protein sequence ID" value="ACO77598.1"/>
    <property type="molecule type" value="Genomic_DNA"/>
</dbReference>
<dbReference type="InterPro" id="IPR013320">
    <property type="entry name" value="ConA-like_dom_sf"/>
</dbReference>